<evidence type="ECO:0000256" key="2">
    <source>
        <dbReference type="SAM" id="Phobius"/>
    </source>
</evidence>
<dbReference type="InterPro" id="IPR001434">
    <property type="entry name" value="OmcB-like_DUF11"/>
</dbReference>
<name>A0A2H0X062_9BACT</name>
<keyword evidence="2" id="KW-1133">Transmembrane helix</keyword>
<comment type="caution">
    <text evidence="4">The sequence shown here is derived from an EMBL/GenBank/DDBJ whole genome shotgun (WGS) entry which is preliminary data.</text>
</comment>
<dbReference type="Proteomes" id="UP000229574">
    <property type="component" value="Unassembled WGS sequence"/>
</dbReference>
<accession>A0A2H0X062</accession>
<protein>
    <recommendedName>
        <fullName evidence="3">DUF11 domain-containing protein</fullName>
    </recommendedName>
</protein>
<dbReference type="Pfam" id="PF01345">
    <property type="entry name" value="DUF11"/>
    <property type="match status" value="1"/>
</dbReference>
<evidence type="ECO:0000259" key="3">
    <source>
        <dbReference type="Pfam" id="PF01345"/>
    </source>
</evidence>
<feature type="region of interest" description="Disordered" evidence="1">
    <location>
        <begin position="71"/>
        <end position="100"/>
    </location>
</feature>
<keyword evidence="2" id="KW-0812">Transmembrane</keyword>
<evidence type="ECO:0000313" key="4">
    <source>
        <dbReference type="EMBL" id="PIS18300.1"/>
    </source>
</evidence>
<proteinExistence type="predicted"/>
<keyword evidence="2" id="KW-0472">Membrane</keyword>
<feature type="domain" description="DUF11" evidence="3">
    <location>
        <begin position="131"/>
        <end position="229"/>
    </location>
</feature>
<dbReference type="EMBL" id="PEYY01000001">
    <property type="protein sequence ID" value="PIS18300.1"/>
    <property type="molecule type" value="Genomic_DNA"/>
</dbReference>
<evidence type="ECO:0000313" key="5">
    <source>
        <dbReference type="Proteomes" id="UP000229574"/>
    </source>
</evidence>
<feature type="compositionally biased region" description="Pro residues" evidence="1">
    <location>
        <begin position="79"/>
        <end position="99"/>
    </location>
</feature>
<evidence type="ECO:0000256" key="1">
    <source>
        <dbReference type="SAM" id="MobiDB-lite"/>
    </source>
</evidence>
<sequence>MKKTLLIALIIFLTIIGAIAVVYLVRKPTVTPQPSPVSSKVEKSPTTAPIMVVDSPQTCSTTFVVACALSSPSSTPSSTPTPSPTPSGSPTPTPSPSTPPVAALSCVAKKMYVDDSRNRAGFYYMEQEITDTNTLANEQIIVYNIVTKNTGGNSVPDTMITDKLSDYLTYVDGDSGCTYAATTRVVTCTVGTLAANSEAQRSFRAKVSATGTISVANTAEVTSTNGQRDSCSVEIGATGLVVTAPSTAPTALPVAGVLEVTTGTLGIGLLLLILGGLGLLLI</sequence>
<organism evidence="4 5">
    <name type="scientific">Candidatus Collierbacteria bacterium CG09_land_8_20_14_0_10_46_12</name>
    <dbReference type="NCBI Taxonomy" id="1974533"/>
    <lineage>
        <taxon>Bacteria</taxon>
        <taxon>Candidatus Collieribacteriota</taxon>
    </lineage>
</organism>
<gene>
    <name evidence="4" type="ORF">COT54_00045</name>
</gene>
<dbReference type="AlphaFoldDB" id="A0A2H0X062"/>
<feature type="transmembrane region" description="Helical" evidence="2">
    <location>
        <begin position="263"/>
        <end position="281"/>
    </location>
</feature>
<reference evidence="5" key="1">
    <citation type="submission" date="2017-09" db="EMBL/GenBank/DDBJ databases">
        <title>Depth-based differentiation of microbial function through sediment-hosted aquifers and enrichment of novel symbionts in the deep terrestrial subsurface.</title>
        <authorList>
            <person name="Probst A.J."/>
            <person name="Ladd B."/>
            <person name="Jarett J.K."/>
            <person name="Geller-Mcgrath D.E."/>
            <person name="Sieber C.M.K."/>
            <person name="Emerson J.B."/>
            <person name="Anantharaman K."/>
            <person name="Thomas B.C."/>
            <person name="Malmstrom R."/>
            <person name="Stieglmeier M."/>
            <person name="Klingl A."/>
            <person name="Woyke T."/>
            <person name="Ryan C.M."/>
            <person name="Banfield J.F."/>
        </authorList>
    </citation>
    <scope>NUCLEOTIDE SEQUENCE [LARGE SCALE GENOMIC DNA]</scope>
</reference>